<organism evidence="2 3">
    <name type="scientific">Gloeocapsopsis crepidinum LEGE 06123</name>
    <dbReference type="NCBI Taxonomy" id="588587"/>
    <lineage>
        <taxon>Bacteria</taxon>
        <taxon>Bacillati</taxon>
        <taxon>Cyanobacteriota</taxon>
        <taxon>Cyanophyceae</taxon>
        <taxon>Oscillatoriophycideae</taxon>
        <taxon>Chroococcales</taxon>
        <taxon>Chroococcaceae</taxon>
        <taxon>Gloeocapsopsis</taxon>
    </lineage>
</organism>
<comment type="caution">
    <text evidence="2">The sequence shown here is derived from an EMBL/GenBank/DDBJ whole genome shotgun (WGS) entry which is preliminary data.</text>
</comment>
<name>A0ABR9UTJ2_9CHRO</name>
<dbReference type="EMBL" id="JADEWN010000019">
    <property type="protein sequence ID" value="MBE9190673.1"/>
    <property type="molecule type" value="Genomic_DNA"/>
</dbReference>
<evidence type="ECO:0000259" key="1">
    <source>
        <dbReference type="SMART" id="SM00953"/>
    </source>
</evidence>
<sequence>MPLQTYISPWSGYAVRHIPDNPGKTYDIYDFRYCGRSNENRWNVAGEPTLYLAKEKDVALAEYARHFKVNRTRSLANQTYRRQVFRFRVELECVLDLTNPEVWSALSLEKAPDCFKDKTIARSTANFIRNTTSTQAIVVPSIAFLDNLEQWCLVVFLEKLLPETRNFLPSVEADGFFQIA</sequence>
<evidence type="ECO:0000313" key="2">
    <source>
        <dbReference type="EMBL" id="MBE9190673.1"/>
    </source>
</evidence>
<dbReference type="Proteomes" id="UP000651156">
    <property type="component" value="Unassembled WGS sequence"/>
</dbReference>
<feature type="domain" description="RES" evidence="1">
    <location>
        <begin position="30"/>
        <end position="171"/>
    </location>
</feature>
<accession>A0ABR9UTJ2</accession>
<evidence type="ECO:0000313" key="3">
    <source>
        <dbReference type="Proteomes" id="UP000651156"/>
    </source>
</evidence>
<reference evidence="2 3" key="1">
    <citation type="submission" date="2020-10" db="EMBL/GenBank/DDBJ databases">
        <authorList>
            <person name="Castelo-Branco R."/>
            <person name="Eusebio N."/>
            <person name="Adriana R."/>
            <person name="Vieira A."/>
            <person name="Brugerolle De Fraissinette N."/>
            <person name="Rezende De Castro R."/>
            <person name="Schneider M.P."/>
            <person name="Vasconcelos V."/>
            <person name="Leao P.N."/>
        </authorList>
    </citation>
    <scope>NUCLEOTIDE SEQUENCE [LARGE SCALE GENOMIC DNA]</scope>
    <source>
        <strain evidence="2 3">LEGE 06123</strain>
    </source>
</reference>
<dbReference type="SMART" id="SM00953">
    <property type="entry name" value="RES"/>
    <property type="match status" value="1"/>
</dbReference>
<dbReference type="InterPro" id="IPR014914">
    <property type="entry name" value="RES_dom"/>
</dbReference>
<proteinExistence type="predicted"/>
<protein>
    <submittedName>
        <fullName evidence="2">RES domain-containing protein</fullName>
    </submittedName>
</protein>
<dbReference type="RefSeq" id="WP_193931845.1">
    <property type="nucleotide sequence ID" value="NZ_CAWPMZ010000040.1"/>
</dbReference>
<dbReference type="Pfam" id="PF08808">
    <property type="entry name" value="RES"/>
    <property type="match status" value="1"/>
</dbReference>
<keyword evidence="3" id="KW-1185">Reference proteome</keyword>
<gene>
    <name evidence="2" type="ORF">IQ230_09955</name>
</gene>